<protein>
    <submittedName>
        <fullName evidence="4 5">Probable insulin-like peptide 7</fullName>
    </submittedName>
</protein>
<keyword evidence="1" id="KW-0165">Cleavage on pair of basic residues</keyword>
<evidence type="ECO:0000256" key="1">
    <source>
        <dbReference type="ARBA" id="ARBA00022685"/>
    </source>
</evidence>
<dbReference type="CDD" id="cd04365">
    <property type="entry name" value="IlGF_relaxin_like"/>
    <property type="match status" value="1"/>
</dbReference>
<proteinExistence type="predicted"/>
<dbReference type="GeneID" id="108082914"/>
<name>A0A6P4IY24_DROKI</name>
<dbReference type="Proteomes" id="UP001652661">
    <property type="component" value="Chromosome X"/>
</dbReference>
<reference evidence="4" key="1">
    <citation type="submission" date="2025-04" db="UniProtKB">
        <authorList>
            <consortium name="RefSeq"/>
        </authorList>
    </citation>
    <scope>IDENTIFICATION</scope>
    <source>
        <strain evidence="5">14028-0561.14</strain>
        <tissue evidence="5">Whole fly</tissue>
    </source>
</reference>
<keyword evidence="3" id="KW-1185">Reference proteome</keyword>
<dbReference type="SUPFAM" id="SSF56994">
    <property type="entry name" value="Insulin-like"/>
    <property type="match status" value="1"/>
</dbReference>
<dbReference type="RefSeq" id="XP_070144517.1">
    <property type="nucleotide sequence ID" value="XM_070288416.1"/>
</dbReference>
<dbReference type="AlphaFoldDB" id="A0A6P4IY24"/>
<evidence type="ECO:0000313" key="3">
    <source>
        <dbReference type="Proteomes" id="UP001652661"/>
    </source>
</evidence>
<sequence>MPTPDSWPPSRLRIYFKTGQRSGQSAQSARVRRVSHTTKRIFEGSGRIAMARMLMPSATVSVGARSWTLCGAVLLFVLPLIPTPEALQHTEEGLEMLFRERSQSDWENVWHQEAHSRCRDKLVRQLYWACEKDIYRLTRRNKKRTGNDESWLKKSSTDPNGSTWLHVNYANMFLRSRRSDAPSITNECCTKTGCTWEEYAEYCPSNKRRNHY</sequence>
<dbReference type="GO" id="GO:0005576">
    <property type="term" value="C:extracellular region"/>
    <property type="evidence" value="ECO:0007669"/>
    <property type="project" value="UniProtKB-ARBA"/>
</dbReference>
<dbReference type="RefSeq" id="XP_017033987.1">
    <property type="nucleotide sequence ID" value="XM_017178498.1"/>
</dbReference>
<evidence type="ECO:0000313" key="4">
    <source>
        <dbReference type="RefSeq" id="XP_017033987.1"/>
    </source>
</evidence>
<gene>
    <name evidence="4" type="primary">LOC108082914</name>
    <name evidence="5" type="synonym">Ilp7</name>
</gene>
<evidence type="ECO:0000313" key="5">
    <source>
        <dbReference type="RefSeq" id="XP_070144517.1"/>
    </source>
</evidence>
<keyword evidence="2" id="KW-0732">Signal</keyword>
<dbReference type="OrthoDB" id="10044229at2759"/>
<organism evidence="3 4">
    <name type="scientific">Drosophila kikkawai</name>
    <name type="common">Fruit fly</name>
    <dbReference type="NCBI Taxonomy" id="30033"/>
    <lineage>
        <taxon>Eukaryota</taxon>
        <taxon>Metazoa</taxon>
        <taxon>Ecdysozoa</taxon>
        <taxon>Arthropoda</taxon>
        <taxon>Hexapoda</taxon>
        <taxon>Insecta</taxon>
        <taxon>Pterygota</taxon>
        <taxon>Neoptera</taxon>
        <taxon>Endopterygota</taxon>
        <taxon>Diptera</taxon>
        <taxon>Brachycera</taxon>
        <taxon>Muscomorpha</taxon>
        <taxon>Ephydroidea</taxon>
        <taxon>Drosophilidae</taxon>
        <taxon>Drosophila</taxon>
        <taxon>Sophophora</taxon>
    </lineage>
</organism>
<evidence type="ECO:0000256" key="2">
    <source>
        <dbReference type="ARBA" id="ARBA00022729"/>
    </source>
</evidence>
<accession>A0A6P4IY24</accession>
<dbReference type="InterPro" id="IPR036438">
    <property type="entry name" value="Insulin-like_sf"/>
</dbReference>
<dbReference type="Gene3D" id="1.10.100.10">
    <property type="entry name" value="Insulin-like"/>
    <property type="match status" value="1"/>
</dbReference>